<feature type="region of interest" description="Disordered" evidence="1">
    <location>
        <begin position="177"/>
        <end position="196"/>
    </location>
</feature>
<keyword evidence="2" id="KW-0472">Membrane</keyword>
<feature type="transmembrane region" description="Helical" evidence="2">
    <location>
        <begin position="61"/>
        <end position="83"/>
    </location>
</feature>
<proteinExistence type="predicted"/>
<evidence type="ECO:0000256" key="2">
    <source>
        <dbReference type="SAM" id="Phobius"/>
    </source>
</evidence>
<protein>
    <submittedName>
        <fullName evidence="3">Uncharacterized protein</fullName>
    </submittedName>
</protein>
<feature type="compositionally biased region" description="Low complexity" evidence="1">
    <location>
        <begin position="180"/>
        <end position="193"/>
    </location>
</feature>
<gene>
    <name evidence="3" type="ORF">RI129_009976</name>
</gene>
<keyword evidence="2" id="KW-1133">Transmembrane helix</keyword>
<evidence type="ECO:0000313" key="3">
    <source>
        <dbReference type="EMBL" id="KAK5641429.1"/>
    </source>
</evidence>
<organism evidence="3 4">
    <name type="scientific">Pyrocoelia pectoralis</name>
    <dbReference type="NCBI Taxonomy" id="417401"/>
    <lineage>
        <taxon>Eukaryota</taxon>
        <taxon>Metazoa</taxon>
        <taxon>Ecdysozoa</taxon>
        <taxon>Arthropoda</taxon>
        <taxon>Hexapoda</taxon>
        <taxon>Insecta</taxon>
        <taxon>Pterygota</taxon>
        <taxon>Neoptera</taxon>
        <taxon>Endopterygota</taxon>
        <taxon>Coleoptera</taxon>
        <taxon>Polyphaga</taxon>
        <taxon>Elateriformia</taxon>
        <taxon>Elateroidea</taxon>
        <taxon>Lampyridae</taxon>
        <taxon>Lampyrinae</taxon>
        <taxon>Pyrocoelia</taxon>
    </lineage>
</organism>
<evidence type="ECO:0000313" key="4">
    <source>
        <dbReference type="Proteomes" id="UP001329430"/>
    </source>
</evidence>
<reference evidence="3 4" key="1">
    <citation type="journal article" date="2024" name="Insects">
        <title>An Improved Chromosome-Level Genome Assembly of the Firefly Pyrocoelia pectoralis.</title>
        <authorList>
            <person name="Fu X."/>
            <person name="Meyer-Rochow V.B."/>
            <person name="Ballantyne L."/>
            <person name="Zhu X."/>
        </authorList>
    </citation>
    <scope>NUCLEOTIDE SEQUENCE [LARGE SCALE GENOMIC DNA]</scope>
    <source>
        <strain evidence="3">XCY_ONT2</strain>
    </source>
</reference>
<accession>A0AAN7VCL6</accession>
<dbReference type="Proteomes" id="UP001329430">
    <property type="component" value="Chromosome 7"/>
</dbReference>
<keyword evidence="2" id="KW-0812">Transmembrane</keyword>
<dbReference type="EMBL" id="JAVRBK010000007">
    <property type="protein sequence ID" value="KAK5641429.1"/>
    <property type="molecule type" value="Genomic_DNA"/>
</dbReference>
<comment type="caution">
    <text evidence="3">The sequence shown here is derived from an EMBL/GenBank/DDBJ whole genome shotgun (WGS) entry which is preliminary data.</text>
</comment>
<sequence length="419" mass="47205">MSSKSCTPEEKFPLLLLFLEDGQRSSKQHKKIMIDKGRYLGIASGASNVITQWPGQVASCWVTAMLIGLSIILVSIVMITFAIHPGIQNLTAKCKRSHAEIKNDSSIVHLVHGPNRWTKIQLNTLEQIAQSNPQQQIQLILIHNEIGSLPNIAERDVTHILQIDNNLTYPKKNDLKRDVTTSTSQTPVTQPSTKKIIPSPRHETVTPKLKIYGSPRKAFEFSIGAKKMFQMFIKQKRSQKTTIKPEVTNTKAYQIRTLWDIVKIYSNIKVINTSFEEVFKNTPLYYTWQNTNMETRLFAIRILQLWNFAGISFSLASNEFRYLNVPENNSTVLKSLKPNSVTTIGVTGLRDLPAGLVTVDDEGLRMETKTTCHAFFGEILIGLTKATPVTKPSDLIRETLQLFCSKAAVDAKYCDEIRG</sequence>
<keyword evidence="4" id="KW-1185">Reference proteome</keyword>
<name>A0AAN7VCL6_9COLE</name>
<dbReference type="AlphaFoldDB" id="A0AAN7VCL6"/>
<evidence type="ECO:0000256" key="1">
    <source>
        <dbReference type="SAM" id="MobiDB-lite"/>
    </source>
</evidence>